<gene>
    <name evidence="3" type="ORF">D9R14_16035</name>
</gene>
<keyword evidence="2" id="KW-0378">Hydrolase</keyword>
<dbReference type="SUPFAM" id="SSF54637">
    <property type="entry name" value="Thioesterase/thiol ester dehydrase-isomerase"/>
    <property type="match status" value="1"/>
</dbReference>
<dbReference type="InterPro" id="IPR050563">
    <property type="entry name" value="4-hydroxybenzoyl-CoA_TE"/>
</dbReference>
<comment type="similarity">
    <text evidence="1">Belongs to the 4-hydroxybenzoyl-CoA thioesterase family.</text>
</comment>
<evidence type="ECO:0000313" key="3">
    <source>
        <dbReference type="EMBL" id="RLP75802.1"/>
    </source>
</evidence>
<dbReference type="PANTHER" id="PTHR31793:SF27">
    <property type="entry name" value="NOVEL THIOESTERASE SUPERFAMILY DOMAIN AND SAPOSIN A-TYPE DOMAIN CONTAINING PROTEIN (0610012H03RIK)"/>
    <property type="match status" value="1"/>
</dbReference>
<dbReference type="PANTHER" id="PTHR31793">
    <property type="entry name" value="4-HYDROXYBENZOYL-COA THIOESTERASE FAMILY MEMBER"/>
    <property type="match status" value="1"/>
</dbReference>
<dbReference type="Proteomes" id="UP000269692">
    <property type="component" value="Unassembled WGS sequence"/>
</dbReference>
<dbReference type="AlphaFoldDB" id="A0A3L7A8U7"/>
<dbReference type="OrthoDB" id="9799036at2"/>
<reference evidence="3 4" key="1">
    <citation type="submission" date="2018-10" db="EMBL/GenBank/DDBJ databases">
        <title>Xanthobacter tagetidis genome sequencing and assembly.</title>
        <authorList>
            <person name="Maclea K.S."/>
            <person name="Goen A.E."/>
            <person name="Fatima S.A."/>
        </authorList>
    </citation>
    <scope>NUCLEOTIDE SEQUENCE [LARGE SCALE GENOMIC DNA]</scope>
    <source>
        <strain evidence="3 4">ATCC 700314</strain>
    </source>
</reference>
<comment type="caution">
    <text evidence="3">The sequence shown here is derived from an EMBL/GenBank/DDBJ whole genome shotgun (WGS) entry which is preliminary data.</text>
</comment>
<dbReference type="CDD" id="cd00586">
    <property type="entry name" value="4HBT"/>
    <property type="match status" value="1"/>
</dbReference>
<evidence type="ECO:0000313" key="4">
    <source>
        <dbReference type="Proteomes" id="UP000269692"/>
    </source>
</evidence>
<protein>
    <submittedName>
        <fullName evidence="3">Acyl-CoA thioesterase</fullName>
    </submittedName>
</protein>
<sequence length="143" mass="15690">MTDREKPPLPTLDSFPVQAFDTIRFGDTDMLGHVNNAVISTYLETGRTQLLRAGDRALAPEGTFFSLARIVLDFRAEVLWPGEVKVGTRVLKVGRSSVTLGQALFQDEKCVATAETVMVLVDRQSRRSTPFPPEVAARLGTLA</sequence>
<dbReference type="InterPro" id="IPR029069">
    <property type="entry name" value="HotDog_dom_sf"/>
</dbReference>
<accession>A0A3L7A8U7</accession>
<dbReference type="GO" id="GO:0047617">
    <property type="term" value="F:fatty acyl-CoA hydrolase activity"/>
    <property type="evidence" value="ECO:0007669"/>
    <property type="project" value="TreeGrafter"/>
</dbReference>
<dbReference type="EMBL" id="RCTF01000014">
    <property type="protein sequence ID" value="RLP75802.1"/>
    <property type="molecule type" value="Genomic_DNA"/>
</dbReference>
<organism evidence="3 4">
    <name type="scientific">Xanthobacter tagetidis</name>
    <dbReference type="NCBI Taxonomy" id="60216"/>
    <lineage>
        <taxon>Bacteria</taxon>
        <taxon>Pseudomonadati</taxon>
        <taxon>Pseudomonadota</taxon>
        <taxon>Alphaproteobacteria</taxon>
        <taxon>Hyphomicrobiales</taxon>
        <taxon>Xanthobacteraceae</taxon>
        <taxon>Xanthobacter</taxon>
    </lineage>
</organism>
<dbReference type="Gene3D" id="3.10.129.10">
    <property type="entry name" value="Hotdog Thioesterase"/>
    <property type="match status" value="1"/>
</dbReference>
<proteinExistence type="inferred from homology"/>
<evidence type="ECO:0000256" key="2">
    <source>
        <dbReference type="ARBA" id="ARBA00022801"/>
    </source>
</evidence>
<keyword evidence="4" id="KW-1185">Reference proteome</keyword>
<evidence type="ECO:0000256" key="1">
    <source>
        <dbReference type="ARBA" id="ARBA00005953"/>
    </source>
</evidence>
<dbReference type="RefSeq" id="WP_121624361.1">
    <property type="nucleotide sequence ID" value="NZ_JACIIW010000003.1"/>
</dbReference>
<name>A0A3L7A8U7_9HYPH</name>
<dbReference type="Pfam" id="PF13279">
    <property type="entry name" value="4HBT_2"/>
    <property type="match status" value="1"/>
</dbReference>